<dbReference type="Pfam" id="PF04101">
    <property type="entry name" value="Glyco_tran_28_C"/>
    <property type="match status" value="1"/>
</dbReference>
<dbReference type="EMBL" id="JBHTJV010000002">
    <property type="protein sequence ID" value="MFD0914967.1"/>
    <property type="molecule type" value="Genomic_DNA"/>
</dbReference>
<name>A0ABW3FEY5_9HYPH</name>
<comment type="caution">
    <text evidence="2">The sequence shown here is derived from an EMBL/GenBank/DDBJ whole genome shotgun (WGS) entry which is preliminary data.</text>
</comment>
<dbReference type="InterPro" id="IPR007235">
    <property type="entry name" value="Glyco_trans_28_C"/>
</dbReference>
<gene>
    <name evidence="2" type="ORF">ACFQ14_00945</name>
</gene>
<protein>
    <submittedName>
        <fullName evidence="2">Glycosyltransferase family protein</fullName>
    </submittedName>
</protein>
<dbReference type="Gene3D" id="3.40.50.2000">
    <property type="entry name" value="Glycogen Phosphorylase B"/>
    <property type="match status" value="1"/>
</dbReference>
<evidence type="ECO:0000313" key="2">
    <source>
        <dbReference type="EMBL" id="MFD0914967.1"/>
    </source>
</evidence>
<organism evidence="2 3">
    <name type="scientific">Pseudahrensia aquimaris</name>
    <dbReference type="NCBI Taxonomy" id="744461"/>
    <lineage>
        <taxon>Bacteria</taxon>
        <taxon>Pseudomonadati</taxon>
        <taxon>Pseudomonadota</taxon>
        <taxon>Alphaproteobacteria</taxon>
        <taxon>Hyphomicrobiales</taxon>
        <taxon>Ahrensiaceae</taxon>
        <taxon>Pseudahrensia</taxon>
    </lineage>
</organism>
<keyword evidence="3" id="KW-1185">Reference proteome</keyword>
<sequence length="383" mass="41803">MAAPRLLFYFLHLLGVGHVHRAKRLIEGFADQGIAVDVIYGGHDIGERFAAESIHYLPPIAAKDASYASYVDADGEPLGEAFMEARKASLLNHLETLKPDSVLIEAWPFGRRIVRHEIIAMMEALAKRPTQPLRVTSVRDILQPRKKGRAEETCETITRHIDHVLVHSDPSVIPLDATFPLAKRIADKLCYTGFVVPSINMDANVRPFDVIVTCGGGGFGFEMLETAMHSSVSGPLASASWCLATGPHMNESDVAKLRNAAPANVTVVERLENLSAHMAKAKLSISQCGYNTAMDALAAGQISDCHAIFIPYDTTGQSEQIKRAELLAKRGLAQCLPQSALTKEALEAAIQNSLNSPKIDAQIDFKGVETSARLMRTWLEERA</sequence>
<dbReference type="SUPFAM" id="SSF53756">
    <property type="entry name" value="UDP-Glycosyltransferase/glycogen phosphorylase"/>
    <property type="match status" value="1"/>
</dbReference>
<evidence type="ECO:0000313" key="3">
    <source>
        <dbReference type="Proteomes" id="UP001597101"/>
    </source>
</evidence>
<reference evidence="3" key="1">
    <citation type="journal article" date="2019" name="Int. J. Syst. Evol. Microbiol.">
        <title>The Global Catalogue of Microorganisms (GCM) 10K type strain sequencing project: providing services to taxonomists for standard genome sequencing and annotation.</title>
        <authorList>
            <consortium name="The Broad Institute Genomics Platform"/>
            <consortium name="The Broad Institute Genome Sequencing Center for Infectious Disease"/>
            <person name="Wu L."/>
            <person name="Ma J."/>
        </authorList>
    </citation>
    <scope>NUCLEOTIDE SEQUENCE [LARGE SCALE GENOMIC DNA]</scope>
    <source>
        <strain evidence="3">CCUG 60023</strain>
    </source>
</reference>
<accession>A0ABW3FEY5</accession>
<evidence type="ECO:0000259" key="1">
    <source>
        <dbReference type="Pfam" id="PF04101"/>
    </source>
</evidence>
<dbReference type="RefSeq" id="WP_377210821.1">
    <property type="nucleotide sequence ID" value="NZ_JBHTJV010000002.1"/>
</dbReference>
<dbReference type="PANTHER" id="PTHR21015">
    <property type="entry name" value="UDP-N-ACETYLGLUCOSAMINE--N-ACETYLMURAMYL-(PENTAPEPTIDE) PYROPHOSPHORYL-UNDECAPRENOL N-ACETYLGLUCOSAMINE TRANSFERASE 1"/>
    <property type="match status" value="1"/>
</dbReference>
<dbReference type="Proteomes" id="UP001597101">
    <property type="component" value="Unassembled WGS sequence"/>
</dbReference>
<feature type="domain" description="Glycosyl transferase family 28 C-terminal" evidence="1">
    <location>
        <begin position="218"/>
        <end position="358"/>
    </location>
</feature>
<proteinExistence type="predicted"/>
<dbReference type="PANTHER" id="PTHR21015:SF28">
    <property type="entry name" value="SLL1722 PROTEIN"/>
    <property type="match status" value="1"/>
</dbReference>